<dbReference type="EMBL" id="JACGCI010000084">
    <property type="protein sequence ID" value="KAF6747123.1"/>
    <property type="molecule type" value="Genomic_DNA"/>
</dbReference>
<evidence type="ECO:0000313" key="2">
    <source>
        <dbReference type="Proteomes" id="UP000521943"/>
    </source>
</evidence>
<name>A0A8H6LX09_9AGAR</name>
<dbReference type="AlphaFoldDB" id="A0A8H6LX09"/>
<proteinExistence type="predicted"/>
<protein>
    <submittedName>
        <fullName evidence="1">Uncharacterized protein</fullName>
    </submittedName>
</protein>
<dbReference type="Proteomes" id="UP000521943">
    <property type="component" value="Unassembled WGS sequence"/>
</dbReference>
<keyword evidence="2" id="KW-1185">Reference proteome</keyword>
<accession>A0A8H6LX09</accession>
<organism evidence="1 2">
    <name type="scientific">Ephemerocybe angulata</name>
    <dbReference type="NCBI Taxonomy" id="980116"/>
    <lineage>
        <taxon>Eukaryota</taxon>
        <taxon>Fungi</taxon>
        <taxon>Dikarya</taxon>
        <taxon>Basidiomycota</taxon>
        <taxon>Agaricomycotina</taxon>
        <taxon>Agaricomycetes</taxon>
        <taxon>Agaricomycetidae</taxon>
        <taxon>Agaricales</taxon>
        <taxon>Agaricineae</taxon>
        <taxon>Psathyrellaceae</taxon>
        <taxon>Ephemerocybe</taxon>
    </lineage>
</organism>
<evidence type="ECO:0000313" key="1">
    <source>
        <dbReference type="EMBL" id="KAF6747123.1"/>
    </source>
</evidence>
<gene>
    <name evidence="1" type="ORF">DFP72DRAFT_920551</name>
</gene>
<reference evidence="1 2" key="1">
    <citation type="submission" date="2020-07" db="EMBL/GenBank/DDBJ databases">
        <title>Comparative genomics of pyrophilous fungi reveals a link between fire events and developmental genes.</title>
        <authorList>
            <consortium name="DOE Joint Genome Institute"/>
            <person name="Steindorff A.S."/>
            <person name="Carver A."/>
            <person name="Calhoun S."/>
            <person name="Stillman K."/>
            <person name="Liu H."/>
            <person name="Lipzen A."/>
            <person name="Pangilinan J."/>
            <person name="Labutti K."/>
            <person name="Bruns T.D."/>
            <person name="Grigoriev I.V."/>
        </authorList>
    </citation>
    <scope>NUCLEOTIDE SEQUENCE [LARGE SCALE GENOMIC DNA]</scope>
    <source>
        <strain evidence="1 2">CBS 144469</strain>
    </source>
</reference>
<comment type="caution">
    <text evidence="1">The sequence shown here is derived from an EMBL/GenBank/DDBJ whole genome shotgun (WGS) entry which is preliminary data.</text>
</comment>
<sequence>MMKMRGRGGVSAFFLTFLFVPFPFFSFLYPIPLSFFHTLIPTLISHPSIAHTPSIAYDNVSLTAFPSARRP</sequence>